<protein>
    <submittedName>
        <fullName evidence="2">Uncharacterized protein</fullName>
    </submittedName>
</protein>
<organism evidence="2 3">
    <name type="scientific">Arachis hypogaea</name>
    <name type="common">Peanut</name>
    <dbReference type="NCBI Taxonomy" id="3818"/>
    <lineage>
        <taxon>Eukaryota</taxon>
        <taxon>Viridiplantae</taxon>
        <taxon>Streptophyta</taxon>
        <taxon>Embryophyta</taxon>
        <taxon>Tracheophyta</taxon>
        <taxon>Spermatophyta</taxon>
        <taxon>Magnoliopsida</taxon>
        <taxon>eudicotyledons</taxon>
        <taxon>Gunneridae</taxon>
        <taxon>Pentapetalae</taxon>
        <taxon>rosids</taxon>
        <taxon>fabids</taxon>
        <taxon>Fabales</taxon>
        <taxon>Fabaceae</taxon>
        <taxon>Papilionoideae</taxon>
        <taxon>50 kb inversion clade</taxon>
        <taxon>dalbergioids sensu lato</taxon>
        <taxon>Dalbergieae</taxon>
        <taxon>Pterocarpus clade</taxon>
        <taxon>Arachis</taxon>
    </lineage>
</organism>
<accession>A0A445AE87</accession>
<keyword evidence="3" id="KW-1185">Reference proteome</keyword>
<comment type="caution">
    <text evidence="2">The sequence shown here is derived from an EMBL/GenBank/DDBJ whole genome shotgun (WGS) entry which is preliminary data.</text>
</comment>
<proteinExistence type="predicted"/>
<dbReference type="PANTHER" id="PTHR34835">
    <property type="entry name" value="OS07G0283600 PROTEIN-RELATED"/>
    <property type="match status" value="1"/>
</dbReference>
<dbReference type="AlphaFoldDB" id="A0A445AE87"/>
<evidence type="ECO:0000313" key="3">
    <source>
        <dbReference type="Proteomes" id="UP000289738"/>
    </source>
</evidence>
<keyword evidence="1" id="KW-0732">Signal</keyword>
<dbReference type="Proteomes" id="UP000289738">
    <property type="component" value="Chromosome B02"/>
</dbReference>
<feature type="chain" id="PRO_5019057249" evidence="1">
    <location>
        <begin position="21"/>
        <end position="251"/>
    </location>
</feature>
<gene>
    <name evidence="2" type="ORF">Ahy_B02g058267</name>
</gene>
<evidence type="ECO:0000313" key="2">
    <source>
        <dbReference type="EMBL" id="RYR24743.1"/>
    </source>
</evidence>
<dbReference type="EMBL" id="SDMP01000012">
    <property type="protein sequence ID" value="RYR24743.1"/>
    <property type="molecule type" value="Genomic_DNA"/>
</dbReference>
<name>A0A445AE87_ARAHY</name>
<sequence length="251" mass="29686">MHFRRIFLIWFIWRMPLFDRLNDFFDRMDDFFRLFSLFIRLLKSYSNEWESFLEKNEWVYQTTLECRRGGEPKKIQEDFCCLYQKCFLFPTTVSIASPIHKSPIFHVENIREWDWAKHVLNFLMKGVKNKRKGKKQSVDGCVFVLMLIYFHETKFPRPFAPDAPPVPWTQGSSTPSVNAANNTRKLCLNVTRATPDFDLQIVELQQQTCSQPLEVPPLALSLPSSVQEELMKDDFIYVPPQEETQQTSNNE</sequence>
<feature type="signal peptide" evidence="1">
    <location>
        <begin position="1"/>
        <end position="20"/>
    </location>
</feature>
<reference evidence="2 3" key="1">
    <citation type="submission" date="2019-01" db="EMBL/GenBank/DDBJ databases">
        <title>Sequencing of cultivated peanut Arachis hypogaea provides insights into genome evolution and oil improvement.</title>
        <authorList>
            <person name="Chen X."/>
        </authorList>
    </citation>
    <scope>NUCLEOTIDE SEQUENCE [LARGE SCALE GENOMIC DNA]</scope>
    <source>
        <strain evidence="3">cv. Fuhuasheng</strain>
        <tissue evidence="2">Leaves</tissue>
    </source>
</reference>
<evidence type="ECO:0000256" key="1">
    <source>
        <dbReference type="SAM" id="SignalP"/>
    </source>
</evidence>